<keyword evidence="2" id="KW-1185">Reference proteome</keyword>
<accession>A0A0D2J3V9</accession>
<dbReference type="RefSeq" id="WP_044350079.1">
    <property type="nucleotide sequence ID" value="NZ_AZAC01000022.1"/>
</dbReference>
<proteinExistence type="predicted"/>
<protein>
    <submittedName>
        <fullName evidence="1">Uncharacterized protein</fullName>
    </submittedName>
</protein>
<dbReference type="InParanoid" id="A0A0D2J3V9"/>
<dbReference type="STRING" id="1429043.X474_16845"/>
<sequence length="101" mass="11509">MDQSLEIIIWDYNADRIAAIDHNLHSAMRKLNCQGRVKSMSEPPLLARTGVLPRVPVLEIDGMYWSLRPGEEIPETACEHLLARILSSPRHGPGEQWILQR</sequence>
<comment type="caution">
    <text evidence="1">The sequence shown here is derived from an EMBL/GenBank/DDBJ whole genome shotgun (WGS) entry which is preliminary data.</text>
</comment>
<reference evidence="1 2" key="1">
    <citation type="submission" date="2013-11" db="EMBL/GenBank/DDBJ databases">
        <title>Metagenomic analysis of a methanogenic consortium involved in long chain n-alkane degradation.</title>
        <authorList>
            <person name="Davidova I.A."/>
            <person name="Callaghan A.V."/>
            <person name="Wawrik B."/>
            <person name="Pruitt S."/>
            <person name="Marks C."/>
            <person name="Duncan K.E."/>
            <person name="Suflita J.M."/>
        </authorList>
    </citation>
    <scope>NUCLEOTIDE SEQUENCE [LARGE SCALE GENOMIC DNA]</scope>
    <source>
        <strain evidence="1 2">SPR</strain>
    </source>
</reference>
<evidence type="ECO:0000313" key="1">
    <source>
        <dbReference type="EMBL" id="KIX12864.1"/>
    </source>
</evidence>
<organism evidence="1 2">
    <name type="scientific">Dethiosulfatarculus sandiegensis</name>
    <dbReference type="NCBI Taxonomy" id="1429043"/>
    <lineage>
        <taxon>Bacteria</taxon>
        <taxon>Pseudomonadati</taxon>
        <taxon>Thermodesulfobacteriota</taxon>
        <taxon>Desulfarculia</taxon>
        <taxon>Desulfarculales</taxon>
        <taxon>Desulfarculaceae</taxon>
        <taxon>Dethiosulfatarculus</taxon>
    </lineage>
</organism>
<dbReference type="Proteomes" id="UP000032233">
    <property type="component" value="Unassembled WGS sequence"/>
</dbReference>
<dbReference type="AlphaFoldDB" id="A0A0D2J3V9"/>
<dbReference type="OrthoDB" id="9942077at2"/>
<evidence type="ECO:0000313" key="2">
    <source>
        <dbReference type="Proteomes" id="UP000032233"/>
    </source>
</evidence>
<dbReference type="EMBL" id="AZAC01000022">
    <property type="protein sequence ID" value="KIX12864.1"/>
    <property type="molecule type" value="Genomic_DNA"/>
</dbReference>
<name>A0A0D2J3V9_9BACT</name>
<gene>
    <name evidence="1" type="ORF">X474_16845</name>
</gene>